<reference evidence="1 2" key="1">
    <citation type="journal article" date="2015" name="Mol. Plant Microbe Interact.">
        <title>Genome, transcriptome, and functional analyses of Penicillium expansum provide new insights into secondary metabolism and pathogenicity.</title>
        <authorList>
            <person name="Ballester A.R."/>
            <person name="Marcet-Houben M."/>
            <person name="Levin E."/>
            <person name="Sela N."/>
            <person name="Selma-Lazaro C."/>
            <person name="Carmona L."/>
            <person name="Wisniewski M."/>
            <person name="Droby S."/>
            <person name="Gonzalez-Candelas L."/>
            <person name="Gabaldon T."/>
        </authorList>
    </citation>
    <scope>NUCLEOTIDE SEQUENCE [LARGE SCALE GENOMIC DNA]</scope>
    <source>
        <strain evidence="1 2">PHI-1</strain>
    </source>
</reference>
<sequence length="60" mass="6813">MLDKKSRILILVDLLKIEAIFKGPIAGFLNILLKGLTAHSQLMPDSILLDRFIKKPRDIK</sequence>
<accession>A0A0A2LFE8</accession>
<comment type="caution">
    <text evidence="1">The sequence shown here is derived from an EMBL/GenBank/DDBJ whole genome shotgun (WGS) entry which is preliminary data.</text>
</comment>
<dbReference type="EMBL" id="JQGA01000475">
    <property type="protein sequence ID" value="KGO75360.1"/>
    <property type="molecule type" value="Genomic_DNA"/>
</dbReference>
<evidence type="ECO:0000313" key="2">
    <source>
        <dbReference type="Proteomes" id="UP000030104"/>
    </source>
</evidence>
<name>A0A0A2LFE8_PENIT</name>
<dbReference type="HOGENOM" id="CLU_2942523_0_0_1"/>
<organism evidence="1 2">
    <name type="scientific">Penicillium italicum</name>
    <name type="common">Blue mold</name>
    <dbReference type="NCBI Taxonomy" id="40296"/>
    <lineage>
        <taxon>Eukaryota</taxon>
        <taxon>Fungi</taxon>
        <taxon>Dikarya</taxon>
        <taxon>Ascomycota</taxon>
        <taxon>Pezizomycotina</taxon>
        <taxon>Eurotiomycetes</taxon>
        <taxon>Eurotiomycetidae</taxon>
        <taxon>Eurotiales</taxon>
        <taxon>Aspergillaceae</taxon>
        <taxon>Penicillium</taxon>
    </lineage>
</organism>
<keyword evidence="2" id="KW-1185">Reference proteome</keyword>
<evidence type="ECO:0000313" key="1">
    <source>
        <dbReference type="EMBL" id="KGO75360.1"/>
    </source>
</evidence>
<protein>
    <submittedName>
        <fullName evidence="1">Uncharacterized protein</fullName>
    </submittedName>
</protein>
<dbReference type="AlphaFoldDB" id="A0A0A2LFE8"/>
<dbReference type="Proteomes" id="UP000030104">
    <property type="component" value="Unassembled WGS sequence"/>
</dbReference>
<gene>
    <name evidence="1" type="ORF">PITC_001600</name>
</gene>
<proteinExistence type="predicted"/>